<proteinExistence type="predicted"/>
<accession>A0ABW5A295</accession>
<dbReference type="PROSITE" id="PS51257">
    <property type="entry name" value="PROKAR_LIPOPROTEIN"/>
    <property type="match status" value="1"/>
</dbReference>
<dbReference type="RefSeq" id="WP_386048734.1">
    <property type="nucleotide sequence ID" value="NZ_JBHUIO010000011.1"/>
</dbReference>
<name>A0ABW5A295_9BACL</name>
<feature type="region of interest" description="Disordered" evidence="1">
    <location>
        <begin position="33"/>
        <end position="97"/>
    </location>
</feature>
<comment type="caution">
    <text evidence="3">The sequence shown here is derived from an EMBL/GenBank/DDBJ whole genome shotgun (WGS) entry which is preliminary data.</text>
</comment>
<keyword evidence="2" id="KW-0732">Signal</keyword>
<feature type="compositionally biased region" description="Basic and acidic residues" evidence="1">
    <location>
        <begin position="74"/>
        <end position="97"/>
    </location>
</feature>
<keyword evidence="4" id="KW-1185">Reference proteome</keyword>
<evidence type="ECO:0000313" key="4">
    <source>
        <dbReference type="Proteomes" id="UP001597343"/>
    </source>
</evidence>
<evidence type="ECO:0000256" key="2">
    <source>
        <dbReference type="SAM" id="SignalP"/>
    </source>
</evidence>
<dbReference type="Proteomes" id="UP001597343">
    <property type="component" value="Unassembled WGS sequence"/>
</dbReference>
<evidence type="ECO:0000256" key="1">
    <source>
        <dbReference type="SAM" id="MobiDB-lite"/>
    </source>
</evidence>
<feature type="signal peptide" evidence="2">
    <location>
        <begin position="1"/>
        <end position="22"/>
    </location>
</feature>
<reference evidence="4" key="1">
    <citation type="journal article" date="2019" name="Int. J. Syst. Evol. Microbiol.">
        <title>The Global Catalogue of Microorganisms (GCM) 10K type strain sequencing project: providing services to taxonomists for standard genome sequencing and annotation.</title>
        <authorList>
            <consortium name="The Broad Institute Genomics Platform"/>
            <consortium name="The Broad Institute Genome Sequencing Center for Infectious Disease"/>
            <person name="Wu L."/>
            <person name="Ma J."/>
        </authorList>
    </citation>
    <scope>NUCLEOTIDE SEQUENCE [LARGE SCALE GENOMIC DNA]</scope>
    <source>
        <strain evidence="4">CGMCC 1.13574</strain>
    </source>
</reference>
<protein>
    <submittedName>
        <fullName evidence="3">Uncharacterized protein</fullName>
    </submittedName>
</protein>
<feature type="compositionally biased region" description="Basic and acidic residues" evidence="1">
    <location>
        <begin position="46"/>
        <end position="57"/>
    </location>
</feature>
<gene>
    <name evidence="3" type="ORF">ACFSOY_17215</name>
</gene>
<sequence length="279" mass="30439">MSRTRWVALALTVALLSGATTACSILRTPYERQKIQEKGGSLKKKAAAEAEKEKESGKGGGKQAGKPIENMMIAREKKEGEQKIHPGRAESKGEKKERVKGQGLIYILPKATKEKIQADIRKAQRAGQRNRPVQEVQQGAKIAAEKGRQAEIVPQLRYSPELSAAVSQLEGVASATVLVDAKNKAFVALHGQKKTASGDKQEQKAVEGLQVKVEGEIPQAMPERIAKKLHALDANIEVVHITANTEHVKSFQRYSGQAKKGEVNEGVHALADHIQDIWK</sequence>
<organism evidence="3 4">
    <name type="scientific">Tumebacillus lipolyticus</name>
    <dbReference type="NCBI Taxonomy" id="1280370"/>
    <lineage>
        <taxon>Bacteria</taxon>
        <taxon>Bacillati</taxon>
        <taxon>Bacillota</taxon>
        <taxon>Bacilli</taxon>
        <taxon>Bacillales</taxon>
        <taxon>Alicyclobacillaceae</taxon>
        <taxon>Tumebacillus</taxon>
    </lineage>
</organism>
<evidence type="ECO:0000313" key="3">
    <source>
        <dbReference type="EMBL" id="MFD2171704.1"/>
    </source>
</evidence>
<feature type="chain" id="PRO_5046794056" evidence="2">
    <location>
        <begin position="23"/>
        <end position="279"/>
    </location>
</feature>
<dbReference type="EMBL" id="JBHUIO010000011">
    <property type="protein sequence ID" value="MFD2171704.1"/>
    <property type="molecule type" value="Genomic_DNA"/>
</dbReference>